<dbReference type="PROSITE" id="PS50082">
    <property type="entry name" value="WD_REPEATS_2"/>
    <property type="match status" value="1"/>
</dbReference>
<feature type="compositionally biased region" description="Low complexity" evidence="7">
    <location>
        <begin position="102"/>
        <end position="117"/>
    </location>
</feature>
<accession>A0A5M6BRW9</accession>
<dbReference type="GO" id="GO:0006364">
    <property type="term" value="P:rRNA processing"/>
    <property type="evidence" value="ECO:0007669"/>
    <property type="project" value="UniProtKB-KW"/>
</dbReference>
<name>A0A5M6BRW9_9TREE</name>
<comment type="subcellular location">
    <subcellularLocation>
        <location evidence="1">Nucleus</location>
        <location evidence="1">Nucleolus</location>
    </subcellularLocation>
</comment>
<dbReference type="Proteomes" id="UP000322225">
    <property type="component" value="Chromosome 1"/>
</dbReference>
<dbReference type="SMART" id="SM00320">
    <property type="entry name" value="WD40"/>
    <property type="match status" value="5"/>
</dbReference>
<protein>
    <submittedName>
        <fullName evidence="8">Uncharacterized protein</fullName>
    </submittedName>
</protein>
<dbReference type="KEGG" id="ksn:43591247"/>
<organism evidence="8 9">
    <name type="scientific">Kwoniella shandongensis</name>
    <dbReference type="NCBI Taxonomy" id="1734106"/>
    <lineage>
        <taxon>Eukaryota</taxon>
        <taxon>Fungi</taxon>
        <taxon>Dikarya</taxon>
        <taxon>Basidiomycota</taxon>
        <taxon>Agaricomycotina</taxon>
        <taxon>Tremellomycetes</taxon>
        <taxon>Tremellales</taxon>
        <taxon>Cryptococcaceae</taxon>
        <taxon>Kwoniella</taxon>
    </lineage>
</organism>
<evidence type="ECO:0000256" key="3">
    <source>
        <dbReference type="ARBA" id="ARBA00022574"/>
    </source>
</evidence>
<dbReference type="GeneID" id="43591247"/>
<evidence type="ECO:0000256" key="2">
    <source>
        <dbReference type="ARBA" id="ARBA00022552"/>
    </source>
</evidence>
<reference evidence="8" key="1">
    <citation type="submission" date="2017-08" db="EMBL/GenBank/DDBJ databases">
        <authorList>
            <person name="Cuomo C."/>
            <person name="Billmyre B."/>
            <person name="Heitman J."/>
        </authorList>
    </citation>
    <scope>NUCLEOTIDE SEQUENCE</scope>
    <source>
        <strain evidence="8">CBS 12478</strain>
    </source>
</reference>
<dbReference type="InterPro" id="IPR036322">
    <property type="entry name" value="WD40_repeat_dom_sf"/>
</dbReference>
<dbReference type="PROSITE" id="PS50294">
    <property type="entry name" value="WD_REPEATS_REGION"/>
    <property type="match status" value="1"/>
</dbReference>
<dbReference type="RefSeq" id="XP_031858576.1">
    <property type="nucleotide sequence ID" value="XM_032007079.1"/>
</dbReference>
<evidence type="ECO:0000256" key="5">
    <source>
        <dbReference type="ARBA" id="ARBA00023242"/>
    </source>
</evidence>
<dbReference type="Gene3D" id="2.130.10.10">
    <property type="entry name" value="YVTN repeat-like/Quinoprotein amine dehydrogenase"/>
    <property type="match status" value="1"/>
</dbReference>
<dbReference type="Pfam" id="PF00400">
    <property type="entry name" value="WD40"/>
    <property type="match status" value="1"/>
</dbReference>
<dbReference type="SUPFAM" id="SSF50978">
    <property type="entry name" value="WD40 repeat-like"/>
    <property type="match status" value="1"/>
</dbReference>
<feature type="compositionally biased region" description="Acidic residues" evidence="7">
    <location>
        <begin position="29"/>
        <end position="38"/>
    </location>
</feature>
<evidence type="ECO:0000256" key="4">
    <source>
        <dbReference type="ARBA" id="ARBA00022737"/>
    </source>
</evidence>
<feature type="compositionally biased region" description="Basic and acidic residues" evidence="7">
    <location>
        <begin position="135"/>
        <end position="145"/>
    </location>
</feature>
<keyword evidence="9" id="KW-1185">Reference proteome</keyword>
<feature type="compositionally biased region" description="Basic residues" evidence="7">
    <location>
        <begin position="1"/>
        <end position="10"/>
    </location>
</feature>
<gene>
    <name evidence="8" type="ORF">CI109_100071</name>
</gene>
<dbReference type="AlphaFoldDB" id="A0A5M6BRW9"/>
<dbReference type="InterPro" id="IPR015943">
    <property type="entry name" value="WD40/YVTN_repeat-like_dom_sf"/>
</dbReference>
<dbReference type="InterPro" id="IPR001680">
    <property type="entry name" value="WD40_rpt"/>
</dbReference>
<dbReference type="PANTHER" id="PTHR18359:SF0">
    <property type="entry name" value="U3 SMALL NUCLEOLAR RNA-ASSOCIATED PROTEIN 18 HOMOLOG"/>
    <property type="match status" value="1"/>
</dbReference>
<dbReference type="GO" id="GO:0034388">
    <property type="term" value="C:Pwp2p-containing subcomplex of 90S preribosome"/>
    <property type="evidence" value="ECO:0007669"/>
    <property type="project" value="TreeGrafter"/>
</dbReference>
<dbReference type="InterPro" id="IPR045161">
    <property type="entry name" value="Utp18"/>
</dbReference>
<keyword evidence="2" id="KW-0698">rRNA processing</keyword>
<evidence type="ECO:0000313" key="8">
    <source>
        <dbReference type="EMBL" id="WWD15649.1"/>
    </source>
</evidence>
<evidence type="ECO:0000313" key="9">
    <source>
        <dbReference type="Proteomes" id="UP000322225"/>
    </source>
</evidence>
<dbReference type="PANTHER" id="PTHR18359">
    <property type="entry name" value="WD-REPEAT PROTEIN-RELATED"/>
    <property type="match status" value="1"/>
</dbReference>
<feature type="region of interest" description="Disordered" evidence="7">
    <location>
        <begin position="1"/>
        <end position="155"/>
    </location>
</feature>
<feature type="compositionally biased region" description="Acidic residues" evidence="7">
    <location>
        <begin position="56"/>
        <end position="78"/>
    </location>
</feature>
<keyword evidence="4" id="KW-0677">Repeat</keyword>
<comment type="similarity">
    <text evidence="6">Belongs to the WD repeat UTP18 family.</text>
</comment>
<evidence type="ECO:0000256" key="6">
    <source>
        <dbReference type="ARBA" id="ARBA00025767"/>
    </source>
</evidence>
<reference evidence="8" key="2">
    <citation type="submission" date="2024-01" db="EMBL/GenBank/DDBJ databases">
        <title>Comparative genomics of Cryptococcus and Kwoniella reveals pathogenesis evolution and contrasting modes of karyotype evolution via chromosome fusion or intercentromeric recombination.</title>
        <authorList>
            <person name="Coelho M.A."/>
            <person name="David-Palma M."/>
            <person name="Shea T."/>
            <person name="Bowers K."/>
            <person name="McGinley-Smith S."/>
            <person name="Mohammad A.W."/>
            <person name="Gnirke A."/>
            <person name="Yurkov A.M."/>
            <person name="Nowrousian M."/>
            <person name="Sun S."/>
            <person name="Cuomo C.A."/>
            <person name="Heitman J."/>
        </authorList>
    </citation>
    <scope>NUCLEOTIDE SEQUENCE</scope>
    <source>
        <strain evidence="8">CBS 12478</strain>
    </source>
</reference>
<dbReference type="FunFam" id="2.130.10.10:FF:000908">
    <property type="entry name" value="U3 small nucleolar RNA-associated protein 18"/>
    <property type="match status" value="1"/>
</dbReference>
<keyword evidence="3" id="KW-0853">WD repeat</keyword>
<evidence type="ECO:0000256" key="7">
    <source>
        <dbReference type="SAM" id="MobiDB-lite"/>
    </source>
</evidence>
<sequence>MAQTKTKRRARASDAGPDPRATVPHNWDKDDEELELEEALFGKSKKRVKADHVGDEQDDFVVDEEGDVEGLSDLEDNELFTVDAPLAPQYQLDLEGEDSDAESSSSGSSSSSSASAANEFRAFSPSPLPQPQEITEERELQEETGKNAPTITLPDDLVDLELEAEKEAEADRKGKGKVQVWNDPADDLVGVDMSENRRLRKLDRGKKGKKVEGEAIDGKELQLRLKEQFERLHPPPAWAKNRTVVGTPSLSSLLSSTKSFIAGSVIGKTRAPLPQGTIDLQRMRNANQQNPTVGKREAANAGGGVMDFAWHPAKSVGVMAVAGGDRRVRFFNIDGHTNPTLMTLHIPALPISRATFHPSGSSLLIVGNRPFYYTYDLGSQRCLRSPRNLFGSQETPSTPNSLHRHSFSPDGSLLAVAGRRGAVSILDWSSGAGAVVAELRSGRGGSVADLNWSTDGKELNVLGGRDGGEVEVWDVGERKIGRRWKDDRALGGTVLRSSQDGAYTAIGSTTGIVNLYSSSSLTSNTTKLVDLAPEPVKSLEHLTMPIASMAFHPSSELLVTASTGRKDLLKLYHLPSGTAFSNWPTLTTPLGRVTTTGFSTSGEYLAVGNQKGSVLLWSLRHYT</sequence>
<dbReference type="GO" id="GO:0032040">
    <property type="term" value="C:small-subunit processome"/>
    <property type="evidence" value="ECO:0007669"/>
    <property type="project" value="TreeGrafter"/>
</dbReference>
<proteinExistence type="inferred from homology"/>
<dbReference type="EMBL" id="CP144051">
    <property type="protein sequence ID" value="WWD15649.1"/>
    <property type="molecule type" value="Genomic_DNA"/>
</dbReference>
<dbReference type="OrthoDB" id="1935146at2759"/>
<keyword evidence="5" id="KW-0539">Nucleus</keyword>
<evidence type="ECO:0000256" key="1">
    <source>
        <dbReference type="ARBA" id="ARBA00004604"/>
    </source>
</evidence>